<evidence type="ECO:0000256" key="6">
    <source>
        <dbReference type="ARBA" id="ARBA00023049"/>
    </source>
</evidence>
<accession>A0ABR2KW90</accession>
<dbReference type="PANTHER" id="PTHR43660">
    <property type="entry name" value="DIPEPTIDYL CARBOXYPEPTIDASE"/>
    <property type="match status" value="1"/>
</dbReference>
<dbReference type="Pfam" id="PF01432">
    <property type="entry name" value="Peptidase_M3"/>
    <property type="match status" value="1"/>
</dbReference>
<evidence type="ECO:0000256" key="4">
    <source>
        <dbReference type="ARBA" id="ARBA00022801"/>
    </source>
</evidence>
<evidence type="ECO:0000256" key="5">
    <source>
        <dbReference type="ARBA" id="ARBA00022833"/>
    </source>
</evidence>
<gene>
    <name evidence="13" type="ORF">M9Y10_023835</name>
</gene>
<evidence type="ECO:0000256" key="2">
    <source>
        <dbReference type="ARBA" id="ARBA00022670"/>
    </source>
</evidence>
<comment type="catalytic activity">
    <reaction evidence="7">
        <text>Hydrolysis of oligopeptides, with broad specificity. Gly or Ala commonly occur as P1 or P1' residues, but more distant residues are also important, as is shown by the fact that Z-Gly-Pro-Gly-|-Gly-Pro-Ala is cleaved, but not Z-(Gly)(5).</text>
        <dbReference type="EC" id="3.4.24.70"/>
    </reaction>
</comment>
<protein>
    <recommendedName>
        <fullName evidence="8">oligopeptidase A</fullName>
        <ecNumber evidence="8">3.4.24.70</ecNumber>
    </recommendedName>
</protein>
<dbReference type="CDD" id="cd06456">
    <property type="entry name" value="M3A_DCP"/>
    <property type="match status" value="1"/>
</dbReference>
<keyword evidence="5 9" id="KW-0862">Zinc</keyword>
<evidence type="ECO:0000313" key="13">
    <source>
        <dbReference type="EMBL" id="KAK8895372.1"/>
    </source>
</evidence>
<feature type="domain" description="Oligopeptidase A N-terminal" evidence="12">
    <location>
        <begin position="52"/>
        <end position="160"/>
    </location>
</feature>
<proteinExistence type="inferred from homology"/>
<dbReference type="Gene3D" id="3.40.390.10">
    <property type="entry name" value="Collagenase (Catalytic Domain)"/>
    <property type="match status" value="1"/>
</dbReference>
<dbReference type="InterPro" id="IPR034005">
    <property type="entry name" value="M3A_DCP"/>
</dbReference>
<dbReference type="InterPro" id="IPR001567">
    <property type="entry name" value="Pept_M3A_M3B_dom"/>
</dbReference>
<evidence type="ECO:0000256" key="3">
    <source>
        <dbReference type="ARBA" id="ARBA00022723"/>
    </source>
</evidence>
<dbReference type="InterPro" id="IPR024077">
    <property type="entry name" value="Neurolysin/TOP_dom2"/>
</dbReference>
<evidence type="ECO:0000256" key="1">
    <source>
        <dbReference type="ARBA" id="ARBA00006040"/>
    </source>
</evidence>
<comment type="similarity">
    <text evidence="1 9">Belongs to the peptidase M3 family.</text>
</comment>
<keyword evidence="14" id="KW-1185">Reference proteome</keyword>
<dbReference type="EMBL" id="JAPFFF010000003">
    <property type="protein sequence ID" value="KAK8895372.1"/>
    <property type="molecule type" value="Genomic_DNA"/>
</dbReference>
<evidence type="ECO:0000256" key="7">
    <source>
        <dbReference type="ARBA" id="ARBA00024603"/>
    </source>
</evidence>
<organism evidence="13 14">
    <name type="scientific">Tritrichomonas musculus</name>
    <dbReference type="NCBI Taxonomy" id="1915356"/>
    <lineage>
        <taxon>Eukaryota</taxon>
        <taxon>Metamonada</taxon>
        <taxon>Parabasalia</taxon>
        <taxon>Tritrichomonadida</taxon>
        <taxon>Tritrichomonadidae</taxon>
        <taxon>Tritrichomonas</taxon>
    </lineage>
</organism>
<name>A0ABR2KW90_9EUKA</name>
<keyword evidence="4 9" id="KW-0378">Hydrolase</keyword>
<dbReference type="EC" id="3.4.24.70" evidence="8"/>
<dbReference type="Proteomes" id="UP001470230">
    <property type="component" value="Unassembled WGS sequence"/>
</dbReference>
<dbReference type="Gene3D" id="1.10.1370.10">
    <property type="entry name" value="Neurolysin, domain 3"/>
    <property type="match status" value="1"/>
</dbReference>
<evidence type="ECO:0000259" key="11">
    <source>
        <dbReference type="Pfam" id="PF01432"/>
    </source>
</evidence>
<comment type="cofactor">
    <cofactor evidence="9">
        <name>Zn(2+)</name>
        <dbReference type="ChEBI" id="CHEBI:29105"/>
    </cofactor>
    <text evidence="9">Binds 1 zinc ion.</text>
</comment>
<dbReference type="Pfam" id="PF19310">
    <property type="entry name" value="TOP_N"/>
    <property type="match status" value="1"/>
</dbReference>
<dbReference type="InterPro" id="IPR024079">
    <property type="entry name" value="MetalloPept_cat_dom_sf"/>
</dbReference>
<evidence type="ECO:0000259" key="12">
    <source>
        <dbReference type="Pfam" id="PF19310"/>
    </source>
</evidence>
<sequence length="773" mass="91062">MDAFHPFLDKSLKFKWSKLTPEQALIDIPLSIKNCQNKINELTNLLNLADDQINFNSTFKVFDEMFDEISQAWSLFTYLNSVKDSPTQRSAFKELNPQYIDFSTSIYHNTQLWQLFKRSYSKIQRELNDSKKKISDVELRYVEKVIHDFQRSGADLDDEGKEEMSRINKELADVTDTYKRNLLDSRIEFEFFVKKGDEHLLEGLPETAIALLSEKKKGKSKSKEEGENNKNESESVNNNKNDDDNFYRFSLDAPLVSLVMKYARNESIRKRMWEGLCSIGKSGNHNNSELVYKILELRDRKAKLLGYKSFADFMTEKRMIKTGDNALNFIDELRDRCYEKYLEENKELRKFKTQFLRSQRKKQETNKDEDNENFNDEKESEIFPWEHSYYSELLRQEKYDFNDELLRPYFSVSNVMKGVFAVTSTIYGIEVKERRTFYYPNESSSPVFNDFSSTDNNENFSVDDSIEVWNQDVKYYEVYDKESHELLGAFYADWFPRNDKRSGAWEKQLVLMSNVSPRNIATINGSLAKAVDEKPALLTRRSAQTIFHEFGHLCHFLLSRSPIKSLFGTHVMRDFVEFPSRFLENWTWDKESLDLFAKHYETNGLIPNDLFDKMIKARNFHSATQLMGQLRISKVDLELHHHLFKYYNYKELEQENEKNERLSIDVIDEMILHDFRDPDASLIRSPSLMYNSKHLFASSVGYAADYYSYKWAEVLEADVFTRFKEGGIMNEELGHKIRDTIMSQGNMKPPDELFRNFMGRDPDSSAFFARYGI</sequence>
<keyword evidence="2 9" id="KW-0645">Protease</keyword>
<feature type="domain" description="Peptidase M3A/M3B catalytic" evidence="11">
    <location>
        <begin position="259"/>
        <end position="772"/>
    </location>
</feature>
<evidence type="ECO:0000256" key="8">
    <source>
        <dbReference type="ARBA" id="ARBA00026100"/>
    </source>
</evidence>
<dbReference type="SUPFAM" id="SSF55486">
    <property type="entry name" value="Metalloproteases ('zincins'), catalytic domain"/>
    <property type="match status" value="1"/>
</dbReference>
<keyword evidence="3 9" id="KW-0479">Metal-binding</keyword>
<reference evidence="13 14" key="1">
    <citation type="submission" date="2024-04" db="EMBL/GenBank/DDBJ databases">
        <title>Tritrichomonas musculus Genome.</title>
        <authorList>
            <person name="Alves-Ferreira E."/>
            <person name="Grigg M."/>
            <person name="Lorenzi H."/>
            <person name="Galac M."/>
        </authorList>
    </citation>
    <scope>NUCLEOTIDE SEQUENCE [LARGE SCALE GENOMIC DNA]</scope>
    <source>
        <strain evidence="13 14">EAF2021</strain>
    </source>
</reference>
<comment type="caution">
    <text evidence="13">The sequence shown here is derived from an EMBL/GenBank/DDBJ whole genome shotgun (WGS) entry which is preliminary data.</text>
</comment>
<dbReference type="InterPro" id="IPR045090">
    <property type="entry name" value="Pept_M3A_M3B"/>
</dbReference>
<feature type="region of interest" description="Disordered" evidence="10">
    <location>
        <begin position="215"/>
        <end position="241"/>
    </location>
</feature>
<dbReference type="InterPro" id="IPR045666">
    <property type="entry name" value="OpdA_N"/>
</dbReference>
<evidence type="ECO:0000313" key="14">
    <source>
        <dbReference type="Proteomes" id="UP001470230"/>
    </source>
</evidence>
<feature type="compositionally biased region" description="Basic and acidic residues" evidence="10">
    <location>
        <begin position="221"/>
        <end position="233"/>
    </location>
</feature>
<evidence type="ECO:0000256" key="10">
    <source>
        <dbReference type="SAM" id="MobiDB-lite"/>
    </source>
</evidence>
<dbReference type="PANTHER" id="PTHR43660:SF1">
    <property type="entry name" value="DIPEPTIDYL CARBOXYPEPTIDASE"/>
    <property type="match status" value="1"/>
</dbReference>
<evidence type="ECO:0000256" key="9">
    <source>
        <dbReference type="RuleBase" id="RU003435"/>
    </source>
</evidence>
<keyword evidence="6 9" id="KW-0482">Metalloprotease</keyword>